<evidence type="ECO:0000313" key="4">
    <source>
        <dbReference type="EMBL" id="MBB6039652.1"/>
    </source>
</evidence>
<feature type="domain" description="N-acetyltransferase" evidence="3">
    <location>
        <begin position="2"/>
        <end position="149"/>
    </location>
</feature>
<dbReference type="AlphaFoldDB" id="A0A841G1L6"/>
<name>A0A841G1L6_9ACTN</name>
<sequence>MITIGRLTPDDRTAWRELFAGYNAFYGRPEVPEALFDRAWTEFQADTRMHALGAKADGKLVGITHFLVHPSTTAADVCYLQDLFTAPEARGKGVARALIAAVADWARERECSRVYWSTHETNATARALYDKVADNRGFILYQIALQPPR</sequence>
<dbReference type="GO" id="GO:0016747">
    <property type="term" value="F:acyltransferase activity, transferring groups other than amino-acyl groups"/>
    <property type="evidence" value="ECO:0007669"/>
    <property type="project" value="InterPro"/>
</dbReference>
<dbReference type="Proteomes" id="UP000548476">
    <property type="component" value="Unassembled WGS sequence"/>
</dbReference>
<evidence type="ECO:0000256" key="1">
    <source>
        <dbReference type="ARBA" id="ARBA00022679"/>
    </source>
</evidence>
<dbReference type="InterPro" id="IPR000182">
    <property type="entry name" value="GNAT_dom"/>
</dbReference>
<evidence type="ECO:0000259" key="3">
    <source>
        <dbReference type="PROSITE" id="PS51186"/>
    </source>
</evidence>
<keyword evidence="5" id="KW-1185">Reference proteome</keyword>
<dbReference type="RefSeq" id="WP_184792738.1">
    <property type="nucleotide sequence ID" value="NZ_BONT01000028.1"/>
</dbReference>
<dbReference type="PANTHER" id="PTHR43877">
    <property type="entry name" value="AMINOALKYLPHOSPHONATE N-ACETYLTRANSFERASE-RELATED-RELATED"/>
    <property type="match status" value="1"/>
</dbReference>
<dbReference type="SUPFAM" id="SSF55729">
    <property type="entry name" value="Acyl-CoA N-acyltransferases (Nat)"/>
    <property type="match status" value="1"/>
</dbReference>
<dbReference type="PROSITE" id="PS51186">
    <property type="entry name" value="GNAT"/>
    <property type="match status" value="1"/>
</dbReference>
<evidence type="ECO:0000256" key="2">
    <source>
        <dbReference type="ARBA" id="ARBA00023315"/>
    </source>
</evidence>
<keyword evidence="1 4" id="KW-0808">Transferase</keyword>
<keyword evidence="2" id="KW-0012">Acyltransferase</keyword>
<dbReference type="InterPro" id="IPR050832">
    <property type="entry name" value="Bact_Acetyltransf"/>
</dbReference>
<comment type="caution">
    <text evidence="4">The sequence shown here is derived from an EMBL/GenBank/DDBJ whole genome shotgun (WGS) entry which is preliminary data.</text>
</comment>
<protein>
    <submittedName>
        <fullName evidence="4">GNAT superfamily N-acetyltransferase</fullName>
    </submittedName>
</protein>
<dbReference type="InterPro" id="IPR016181">
    <property type="entry name" value="Acyl_CoA_acyltransferase"/>
</dbReference>
<accession>A0A841G1L6</accession>
<dbReference type="Pfam" id="PF00583">
    <property type="entry name" value="Acetyltransf_1"/>
    <property type="match status" value="1"/>
</dbReference>
<organism evidence="4 5">
    <name type="scientific">Phytomonospora endophytica</name>
    <dbReference type="NCBI Taxonomy" id="714109"/>
    <lineage>
        <taxon>Bacteria</taxon>
        <taxon>Bacillati</taxon>
        <taxon>Actinomycetota</taxon>
        <taxon>Actinomycetes</taxon>
        <taxon>Micromonosporales</taxon>
        <taxon>Micromonosporaceae</taxon>
        <taxon>Phytomonospora</taxon>
    </lineage>
</organism>
<evidence type="ECO:0000313" key="5">
    <source>
        <dbReference type="Proteomes" id="UP000548476"/>
    </source>
</evidence>
<gene>
    <name evidence="4" type="ORF">HNR73_007549</name>
</gene>
<dbReference type="EMBL" id="JACHGT010000024">
    <property type="protein sequence ID" value="MBB6039652.1"/>
    <property type="molecule type" value="Genomic_DNA"/>
</dbReference>
<dbReference type="Gene3D" id="3.40.630.30">
    <property type="match status" value="1"/>
</dbReference>
<dbReference type="CDD" id="cd04301">
    <property type="entry name" value="NAT_SF"/>
    <property type="match status" value="1"/>
</dbReference>
<reference evidence="4 5" key="1">
    <citation type="submission" date="2020-08" db="EMBL/GenBank/DDBJ databases">
        <title>Genomic Encyclopedia of Type Strains, Phase IV (KMG-IV): sequencing the most valuable type-strain genomes for metagenomic binning, comparative biology and taxonomic classification.</title>
        <authorList>
            <person name="Goeker M."/>
        </authorList>
    </citation>
    <scope>NUCLEOTIDE SEQUENCE [LARGE SCALE GENOMIC DNA]</scope>
    <source>
        <strain evidence="4 5">YIM 65646</strain>
    </source>
</reference>
<proteinExistence type="predicted"/>